<dbReference type="GO" id="GO:0008657">
    <property type="term" value="F:DNA topoisomerase type II (double strand cut, ATP-hydrolyzing) inhibitor activity"/>
    <property type="evidence" value="ECO:0007669"/>
    <property type="project" value="UniProtKB-UniRule"/>
</dbReference>
<dbReference type="PANTHER" id="PTHR10695:SF46">
    <property type="entry name" value="BIFUNCTIONAL COENZYME A SYNTHASE-RELATED"/>
    <property type="match status" value="1"/>
</dbReference>
<dbReference type="Proteomes" id="UP000243679">
    <property type="component" value="Chromosome"/>
</dbReference>
<keyword evidence="6" id="KW-0862">Zinc</keyword>
<dbReference type="SUPFAM" id="SSF52540">
    <property type="entry name" value="P-loop containing nucleoside triphosphate hydrolases"/>
    <property type="match status" value="1"/>
</dbReference>
<comment type="similarity">
    <text evidence="1 5">Belongs to the CoaE family.</text>
</comment>
<evidence type="ECO:0000256" key="6">
    <source>
        <dbReference type="HAMAP-Rule" id="MF_00649"/>
    </source>
</evidence>
<evidence type="ECO:0000313" key="8">
    <source>
        <dbReference type="Proteomes" id="UP000243679"/>
    </source>
</evidence>
<dbReference type="InterPro" id="IPR005584">
    <property type="entry name" value="DNA_gyrase_inhibitor_YacG"/>
</dbReference>
<feature type="binding site" evidence="6">
    <location>
        <position position="239"/>
    </location>
    <ligand>
        <name>Zn(2+)</name>
        <dbReference type="ChEBI" id="CHEBI:29105"/>
    </ligand>
</feature>
<sequence>MPVYKIGLTGGMGSGKSTAAKVFSELGISVIDADIIARELVKLGQPALAEIAAFFGKEILTSKGELNRTRLRNLIFENEKLRSKLESILHPRILQEMHSQAGKLTASNPYCILVIPLLLETAQECYVNRILVIDTLNDTQRHRIKIRDGLSDKKINAILRTQCPPALRLAAADDSISNNTDLAALYHQIKCYHQQYLILAQQHAIACPIMNEHTKRPIYCPTCKAEITWSEENPWRPFCSQRCRLIDLGAWATESHRIPGEDTVKLDSDTEE</sequence>
<feature type="binding site" evidence="6">
    <location>
        <position position="223"/>
    </location>
    <ligand>
        <name>Zn(2+)</name>
        <dbReference type="ChEBI" id="CHEBI:29105"/>
    </ligand>
</feature>
<dbReference type="NCBIfam" id="TIGR00152">
    <property type="entry name" value="dephospho-CoA kinase"/>
    <property type="match status" value="1"/>
</dbReference>
<feature type="binding site" evidence="6">
    <location>
        <position position="220"/>
    </location>
    <ligand>
        <name>Zn(2+)</name>
        <dbReference type="ChEBI" id="CHEBI:29105"/>
    </ligand>
</feature>
<name>A0A1Q2SPR4_9GAMM</name>
<dbReference type="SUPFAM" id="SSF57716">
    <property type="entry name" value="Glucocorticoid receptor-like (DNA-binding domain)"/>
    <property type="match status" value="1"/>
</dbReference>
<keyword evidence="6" id="KW-0479">Metal-binding</keyword>
<proteinExistence type="inferred from homology"/>
<keyword evidence="3 5" id="KW-0067">ATP-binding</keyword>
<comment type="similarity">
    <text evidence="6">Belongs to the DNA gyrase inhibitor YacG family.</text>
</comment>
<feature type="binding site" evidence="6">
    <location>
        <position position="243"/>
    </location>
    <ligand>
        <name>Zn(2+)</name>
        <dbReference type="ChEBI" id="CHEBI:29105"/>
    </ligand>
</feature>
<dbReference type="GO" id="GO:0005524">
    <property type="term" value="F:ATP binding"/>
    <property type="evidence" value="ECO:0007669"/>
    <property type="project" value="UniProtKB-UniRule"/>
</dbReference>
<dbReference type="KEGG" id="ntt:TAO_1727"/>
<comment type="subcellular location">
    <subcellularLocation>
        <location evidence="5">Cytoplasm</location>
    </subcellularLocation>
</comment>
<keyword evidence="4 5" id="KW-0173">Coenzyme A biosynthesis</keyword>
<dbReference type="GO" id="GO:0004140">
    <property type="term" value="F:dephospho-CoA kinase activity"/>
    <property type="evidence" value="ECO:0007669"/>
    <property type="project" value="UniProtKB-UniRule"/>
</dbReference>
<comment type="subunit">
    <text evidence="6">Interacts with GyrB.</text>
</comment>
<keyword evidence="2 5" id="KW-0547">Nucleotide-binding</keyword>
<dbReference type="GO" id="GO:0015937">
    <property type="term" value="P:coenzyme A biosynthetic process"/>
    <property type="evidence" value="ECO:0007669"/>
    <property type="project" value="UniProtKB-UniRule"/>
</dbReference>
<dbReference type="HAMAP" id="MF_00376">
    <property type="entry name" value="Dephospho_CoA_kinase"/>
    <property type="match status" value="1"/>
</dbReference>
<dbReference type="GO" id="GO:0005737">
    <property type="term" value="C:cytoplasm"/>
    <property type="evidence" value="ECO:0007669"/>
    <property type="project" value="UniProtKB-SubCell"/>
</dbReference>
<dbReference type="AlphaFoldDB" id="A0A1Q2SPR4"/>
<evidence type="ECO:0000256" key="5">
    <source>
        <dbReference type="HAMAP-Rule" id="MF_00376"/>
    </source>
</evidence>
<evidence type="ECO:0000256" key="3">
    <source>
        <dbReference type="ARBA" id="ARBA00022840"/>
    </source>
</evidence>
<evidence type="ECO:0000256" key="2">
    <source>
        <dbReference type="ARBA" id="ARBA00022741"/>
    </source>
</evidence>
<dbReference type="InterPro" id="IPR001977">
    <property type="entry name" value="Depp_CoAkinase"/>
</dbReference>
<feature type="binding site" evidence="5">
    <location>
        <begin position="13"/>
        <end position="18"/>
    </location>
    <ligand>
        <name>ATP</name>
        <dbReference type="ChEBI" id="CHEBI:30616"/>
    </ligand>
</feature>
<evidence type="ECO:0000256" key="4">
    <source>
        <dbReference type="ARBA" id="ARBA00022993"/>
    </source>
</evidence>
<dbReference type="EMBL" id="AP014836">
    <property type="protein sequence ID" value="BAW81097.1"/>
    <property type="molecule type" value="Genomic_DNA"/>
</dbReference>
<accession>A0A1Q2SPR4</accession>
<dbReference type="InterPro" id="IPR027417">
    <property type="entry name" value="P-loop_NTPase"/>
</dbReference>
<dbReference type="CDD" id="cd02022">
    <property type="entry name" value="DPCK"/>
    <property type="match status" value="1"/>
</dbReference>
<dbReference type="UniPathway" id="UPA00241">
    <property type="reaction ID" value="UER00356"/>
</dbReference>
<dbReference type="HAMAP" id="MF_00649">
    <property type="entry name" value="DNA_gyrase_inhibitor_YacG"/>
    <property type="match status" value="1"/>
</dbReference>
<comment type="catalytic activity">
    <reaction evidence="5">
        <text>3'-dephospho-CoA + ATP = ADP + CoA + H(+)</text>
        <dbReference type="Rhea" id="RHEA:18245"/>
        <dbReference type="ChEBI" id="CHEBI:15378"/>
        <dbReference type="ChEBI" id="CHEBI:30616"/>
        <dbReference type="ChEBI" id="CHEBI:57287"/>
        <dbReference type="ChEBI" id="CHEBI:57328"/>
        <dbReference type="ChEBI" id="CHEBI:456216"/>
        <dbReference type="EC" id="2.7.1.24"/>
    </reaction>
</comment>
<comment type="function">
    <text evidence="5">Catalyzes the phosphorylation of the 3'-hydroxyl group of dephosphocoenzyme A to form coenzyme A.</text>
</comment>
<keyword evidence="8" id="KW-1185">Reference proteome</keyword>
<dbReference type="PROSITE" id="PS51219">
    <property type="entry name" value="DPCK"/>
    <property type="match status" value="1"/>
</dbReference>
<dbReference type="PANTHER" id="PTHR10695">
    <property type="entry name" value="DEPHOSPHO-COA KINASE-RELATED"/>
    <property type="match status" value="1"/>
</dbReference>
<dbReference type="EC" id="2.7.1.24" evidence="5"/>
<comment type="function">
    <text evidence="6">Inhibits all the catalytic activities of DNA gyrase by preventing its interaction with DNA. Acts by binding directly to the C-terminal domain of GyrB, which probably disrupts DNA binding by the gyrase.</text>
</comment>
<dbReference type="OrthoDB" id="9812943at2"/>
<dbReference type="Pfam" id="PF01121">
    <property type="entry name" value="CoaE"/>
    <property type="match status" value="1"/>
</dbReference>
<keyword evidence="5" id="KW-0963">Cytoplasm</keyword>
<keyword evidence="5" id="KW-0808">Transferase</keyword>
<comment type="cofactor">
    <cofactor evidence="6">
        <name>Zn(2+)</name>
        <dbReference type="ChEBI" id="CHEBI:29105"/>
    </cofactor>
    <text evidence="6">Binds 1 zinc ion.</text>
</comment>
<keyword evidence="5 7" id="KW-0418">Kinase</keyword>
<comment type="pathway">
    <text evidence="5">Cofactor biosynthesis; coenzyme A biosynthesis; CoA from (R)-pantothenate: step 5/5.</text>
</comment>
<evidence type="ECO:0000256" key="1">
    <source>
        <dbReference type="ARBA" id="ARBA00009018"/>
    </source>
</evidence>
<gene>
    <name evidence="6" type="primary">yacG</name>
    <name evidence="5" type="synonym">coaE</name>
    <name evidence="7" type="ORF">TAO_1727</name>
</gene>
<dbReference type="Gene3D" id="3.40.50.300">
    <property type="entry name" value="P-loop containing nucleotide triphosphate hydrolases"/>
    <property type="match status" value="1"/>
</dbReference>
<dbReference type="GO" id="GO:0008270">
    <property type="term" value="F:zinc ion binding"/>
    <property type="evidence" value="ECO:0007669"/>
    <property type="project" value="UniProtKB-UniRule"/>
</dbReference>
<dbReference type="Gene3D" id="3.30.50.10">
    <property type="entry name" value="Erythroid Transcription Factor GATA-1, subunit A"/>
    <property type="match status" value="1"/>
</dbReference>
<dbReference type="Pfam" id="PF03884">
    <property type="entry name" value="YacG"/>
    <property type="match status" value="1"/>
</dbReference>
<reference evidence="7 8" key="1">
    <citation type="journal article" date="2017" name="ISME J.">
        <title>An acid-tolerant ammonia-oxidizing ?-proteobacterium from soil.</title>
        <authorList>
            <person name="Hayatsu M."/>
            <person name="Tago K."/>
            <person name="Uchiyama I."/>
            <person name="Toyoda A."/>
            <person name="Wang Y."/>
            <person name="Shimomura Y."/>
            <person name="Okubo T."/>
            <person name="Kurisu F."/>
            <person name="Hirono Y."/>
            <person name="Nonaka K."/>
            <person name="Akiyama H."/>
            <person name="Itoh T."/>
            <person name="Takami H."/>
        </authorList>
    </citation>
    <scope>NUCLEOTIDE SEQUENCE [LARGE SCALE GENOMIC DNA]</scope>
    <source>
        <strain evidence="7 8">TAO100</strain>
    </source>
</reference>
<organism evidence="7 8">
    <name type="scientific">Candidatus Nitrosoglobus terrae</name>
    <dbReference type="NCBI Taxonomy" id="1630141"/>
    <lineage>
        <taxon>Bacteria</taxon>
        <taxon>Pseudomonadati</taxon>
        <taxon>Pseudomonadota</taxon>
        <taxon>Gammaproteobacteria</taxon>
        <taxon>Chromatiales</taxon>
        <taxon>Chromatiaceae</taxon>
        <taxon>Candidatus Nitrosoglobus</taxon>
    </lineage>
</organism>
<evidence type="ECO:0000313" key="7">
    <source>
        <dbReference type="EMBL" id="BAW81097.1"/>
    </source>
</evidence>
<protein>
    <recommendedName>
        <fullName evidence="5 6">Multifunctional fusion protein</fullName>
    </recommendedName>
    <domain>
        <recommendedName>
            <fullName evidence="5">Dephospho-CoA kinase</fullName>
            <ecNumber evidence="5">2.7.1.24</ecNumber>
        </recommendedName>
        <alternativeName>
            <fullName evidence="5">Dephosphocoenzyme A kinase</fullName>
        </alternativeName>
    </domain>
    <domain>
        <recommendedName>
            <fullName evidence="6">DNA gyrase inhibitor YacG</fullName>
        </recommendedName>
    </domain>
</protein>
<dbReference type="InterPro" id="IPR013088">
    <property type="entry name" value="Znf_NHR/GATA"/>
</dbReference>
<dbReference type="GO" id="GO:0006355">
    <property type="term" value="P:regulation of DNA-templated transcription"/>
    <property type="evidence" value="ECO:0007669"/>
    <property type="project" value="InterPro"/>
</dbReference>